<protein>
    <recommendedName>
        <fullName evidence="11">AAA+ ATPase domain-containing protein</fullName>
    </recommendedName>
</protein>
<evidence type="ECO:0000256" key="3">
    <source>
        <dbReference type="ARBA" id="ARBA00022670"/>
    </source>
</evidence>
<evidence type="ECO:0000259" key="11">
    <source>
        <dbReference type="SMART" id="SM00382"/>
    </source>
</evidence>
<organism evidence="12">
    <name type="scientific">viral metagenome</name>
    <dbReference type="NCBI Taxonomy" id="1070528"/>
    <lineage>
        <taxon>unclassified sequences</taxon>
        <taxon>metagenomes</taxon>
        <taxon>organismal metagenomes</taxon>
    </lineage>
</organism>
<feature type="domain" description="AAA+ ATPase" evidence="11">
    <location>
        <begin position="64"/>
        <end position="210"/>
    </location>
</feature>
<dbReference type="GO" id="GO:0004176">
    <property type="term" value="F:ATP-dependent peptidase activity"/>
    <property type="evidence" value="ECO:0007669"/>
    <property type="project" value="InterPro"/>
</dbReference>
<dbReference type="InterPro" id="IPR003959">
    <property type="entry name" value="ATPase_AAA_core"/>
</dbReference>
<dbReference type="InterPro" id="IPR000642">
    <property type="entry name" value="Peptidase_M41"/>
</dbReference>
<dbReference type="InterPro" id="IPR041569">
    <property type="entry name" value="AAA_lid_3"/>
</dbReference>
<accession>A0A6C0D2W4</accession>
<evidence type="ECO:0000256" key="4">
    <source>
        <dbReference type="ARBA" id="ARBA00022723"/>
    </source>
</evidence>
<proteinExistence type="inferred from homology"/>
<evidence type="ECO:0000256" key="6">
    <source>
        <dbReference type="ARBA" id="ARBA00022801"/>
    </source>
</evidence>
<dbReference type="GO" id="GO:0016887">
    <property type="term" value="F:ATP hydrolysis activity"/>
    <property type="evidence" value="ECO:0007669"/>
    <property type="project" value="InterPro"/>
</dbReference>
<keyword evidence="4" id="KW-0479">Metal-binding</keyword>
<sequence length="512" mass="58474">MNIITRILYSLFIFNSFLSSESRRPTEKNGFDAIAGYPEVKKELLHMAHFMTHPQDYREWNVRLPSGCLLYGPPGTGKTLLARSFAHHISSQLGFNITYMVTSGSDFQEKYVGVGSARIRELFALARKMAPTIIYIDEIDSIGRKRSSEESSGGKDRDSTLNALLVEMDGFFSKEFPVFVIASTNRKELLDEALLRPGRLDKLIHVPLPSYQTRLEILYLHSDQKPFSLNNKKDILEKIAKITHGFSGAELENVLNQATLSWIQNQRDDSFSFHDLENVVLQIAYGASAEDREQQEQVLQNTPYDTLYAIAVHELGHLYTSFYCPYHSPAIEVSITRPSPHTLGYTRFDWDEKEGHVLSNVNHLLDTIRTLMGGRIAESLVLGTLNMTTGASGDWKRIDQLLYTMITVYGFSFSFPGNEKEKENPQGSTTSSSISSIHVESRLPSLLSESSKTRVHDMMDHLFQLQWNWVLHHLSLHMDEISYQAHQLVKDRTWKKETIDEKKKDLFCIKKK</sequence>
<comment type="similarity">
    <text evidence="2">In the C-terminal section; belongs to the peptidase M41 family.</text>
</comment>
<name>A0A6C0D2W4_9ZZZZ</name>
<keyword evidence="9" id="KW-0482">Metalloprotease</keyword>
<keyword evidence="5" id="KW-0547">Nucleotide-binding</keyword>
<evidence type="ECO:0000256" key="1">
    <source>
        <dbReference type="ARBA" id="ARBA00001947"/>
    </source>
</evidence>
<evidence type="ECO:0000313" key="12">
    <source>
        <dbReference type="EMBL" id="QHT10239.1"/>
    </source>
</evidence>
<evidence type="ECO:0000256" key="10">
    <source>
        <dbReference type="ARBA" id="ARBA00023054"/>
    </source>
</evidence>
<dbReference type="Pfam" id="PF00004">
    <property type="entry name" value="AAA"/>
    <property type="match status" value="1"/>
</dbReference>
<dbReference type="PANTHER" id="PTHR23076">
    <property type="entry name" value="METALLOPROTEASE M41 FTSH"/>
    <property type="match status" value="1"/>
</dbReference>
<dbReference type="FunFam" id="3.40.50.300:FF:001025">
    <property type="entry name" value="ATPase family, AAA domain-containing 2B"/>
    <property type="match status" value="1"/>
</dbReference>
<dbReference type="SUPFAM" id="SSF52540">
    <property type="entry name" value="P-loop containing nucleoside triphosphate hydrolases"/>
    <property type="match status" value="1"/>
</dbReference>
<evidence type="ECO:0000256" key="9">
    <source>
        <dbReference type="ARBA" id="ARBA00023049"/>
    </source>
</evidence>
<dbReference type="PANTHER" id="PTHR23076:SF97">
    <property type="entry name" value="ATP-DEPENDENT ZINC METALLOPROTEASE YME1L1"/>
    <property type="match status" value="1"/>
</dbReference>
<dbReference type="Pfam" id="PF17862">
    <property type="entry name" value="AAA_lid_3"/>
    <property type="match status" value="1"/>
</dbReference>
<dbReference type="GO" id="GO:0006508">
    <property type="term" value="P:proteolysis"/>
    <property type="evidence" value="ECO:0007669"/>
    <property type="project" value="UniProtKB-KW"/>
</dbReference>
<dbReference type="GO" id="GO:0005524">
    <property type="term" value="F:ATP binding"/>
    <property type="evidence" value="ECO:0007669"/>
    <property type="project" value="UniProtKB-KW"/>
</dbReference>
<evidence type="ECO:0000256" key="8">
    <source>
        <dbReference type="ARBA" id="ARBA00022840"/>
    </source>
</evidence>
<reference evidence="12" key="1">
    <citation type="journal article" date="2020" name="Nature">
        <title>Giant virus diversity and host interactions through global metagenomics.</title>
        <authorList>
            <person name="Schulz F."/>
            <person name="Roux S."/>
            <person name="Paez-Espino D."/>
            <person name="Jungbluth S."/>
            <person name="Walsh D.A."/>
            <person name="Denef V.J."/>
            <person name="McMahon K.D."/>
            <person name="Konstantinidis K.T."/>
            <person name="Eloe-Fadrosh E.A."/>
            <person name="Kyrpides N.C."/>
            <person name="Woyke T."/>
        </authorList>
    </citation>
    <scope>NUCLEOTIDE SEQUENCE</scope>
    <source>
        <strain evidence="12">GVMAG-M-3300023174-104</strain>
    </source>
</reference>
<evidence type="ECO:0000256" key="2">
    <source>
        <dbReference type="ARBA" id="ARBA00010044"/>
    </source>
</evidence>
<comment type="cofactor">
    <cofactor evidence="1">
        <name>Zn(2+)</name>
        <dbReference type="ChEBI" id="CHEBI:29105"/>
    </cofactor>
</comment>
<dbReference type="GO" id="GO:0046872">
    <property type="term" value="F:metal ion binding"/>
    <property type="evidence" value="ECO:0007669"/>
    <property type="project" value="UniProtKB-KW"/>
</dbReference>
<dbReference type="InterPro" id="IPR003593">
    <property type="entry name" value="AAA+_ATPase"/>
</dbReference>
<dbReference type="AlphaFoldDB" id="A0A6C0D2W4"/>
<dbReference type="Gene3D" id="3.40.50.300">
    <property type="entry name" value="P-loop containing nucleotide triphosphate hydrolases"/>
    <property type="match status" value="1"/>
</dbReference>
<keyword evidence="7" id="KW-0862">Zinc</keyword>
<dbReference type="InterPro" id="IPR037219">
    <property type="entry name" value="Peptidase_M41-like"/>
</dbReference>
<keyword evidence="10" id="KW-0175">Coiled coil</keyword>
<evidence type="ECO:0000256" key="7">
    <source>
        <dbReference type="ARBA" id="ARBA00022833"/>
    </source>
</evidence>
<keyword evidence="6" id="KW-0378">Hydrolase</keyword>
<dbReference type="EMBL" id="MN739519">
    <property type="protein sequence ID" value="QHT10239.1"/>
    <property type="molecule type" value="Genomic_DNA"/>
</dbReference>
<keyword evidence="3" id="KW-0645">Protease</keyword>
<dbReference type="SUPFAM" id="SSF140990">
    <property type="entry name" value="FtsH protease domain-like"/>
    <property type="match status" value="1"/>
</dbReference>
<evidence type="ECO:0000256" key="5">
    <source>
        <dbReference type="ARBA" id="ARBA00022741"/>
    </source>
</evidence>
<dbReference type="Gene3D" id="1.10.8.60">
    <property type="match status" value="1"/>
</dbReference>
<dbReference type="Pfam" id="PF01434">
    <property type="entry name" value="Peptidase_M41"/>
    <property type="match status" value="1"/>
</dbReference>
<dbReference type="InterPro" id="IPR027417">
    <property type="entry name" value="P-loop_NTPase"/>
</dbReference>
<dbReference type="Gene3D" id="1.20.58.760">
    <property type="entry name" value="Peptidase M41"/>
    <property type="match status" value="1"/>
</dbReference>
<dbReference type="SMART" id="SM00382">
    <property type="entry name" value="AAA"/>
    <property type="match status" value="1"/>
</dbReference>
<keyword evidence="8" id="KW-0067">ATP-binding</keyword>
<dbReference type="GO" id="GO:0004222">
    <property type="term" value="F:metalloendopeptidase activity"/>
    <property type="evidence" value="ECO:0007669"/>
    <property type="project" value="InterPro"/>
</dbReference>